<evidence type="ECO:0000313" key="1">
    <source>
        <dbReference type="EMBL" id="SVD94374.1"/>
    </source>
</evidence>
<organism evidence="1">
    <name type="scientific">marine metagenome</name>
    <dbReference type="NCBI Taxonomy" id="408172"/>
    <lineage>
        <taxon>unclassified sequences</taxon>
        <taxon>metagenomes</taxon>
        <taxon>ecological metagenomes</taxon>
    </lineage>
</organism>
<name>A0A382ZFR6_9ZZZZ</name>
<dbReference type="InterPro" id="IPR011060">
    <property type="entry name" value="RibuloseP-bd_barrel"/>
</dbReference>
<dbReference type="Gene3D" id="3.20.20.70">
    <property type="entry name" value="Aldolase class I"/>
    <property type="match status" value="1"/>
</dbReference>
<dbReference type="EMBL" id="UINC01183564">
    <property type="protein sequence ID" value="SVD94374.1"/>
    <property type="molecule type" value="Genomic_DNA"/>
</dbReference>
<dbReference type="PANTHER" id="PTHR21235">
    <property type="entry name" value="IMIDAZOLE GLYCEROL PHOSPHATE SYNTHASE SUBUNIT HISF/H IGP SYNTHASE SUBUNIT HISF/H"/>
    <property type="match status" value="1"/>
</dbReference>
<dbReference type="GO" id="GO:0000105">
    <property type="term" value="P:L-histidine biosynthetic process"/>
    <property type="evidence" value="ECO:0007669"/>
    <property type="project" value="InterPro"/>
</dbReference>
<dbReference type="SUPFAM" id="SSF51366">
    <property type="entry name" value="Ribulose-phoshate binding barrel"/>
    <property type="match status" value="1"/>
</dbReference>
<dbReference type="InterPro" id="IPR013785">
    <property type="entry name" value="Aldolase_TIM"/>
</dbReference>
<dbReference type="InterPro" id="IPR050064">
    <property type="entry name" value="IGPS_HisA/HisF"/>
</dbReference>
<dbReference type="GO" id="GO:0000107">
    <property type="term" value="F:imidazoleglycerol-phosphate synthase activity"/>
    <property type="evidence" value="ECO:0007669"/>
    <property type="project" value="TreeGrafter"/>
</dbReference>
<sequence length="154" mass="16410">VLTKRIIPCLDVDAGRVVKGTSFVNLRDAGDPAELASYYDQEGADELVFLDITASSDSRDTMVDVVGRVSEQVFIPLTVGGGIRSVEDMRRMLNSGADKVSINTAAINNPNLILEGATQFGNQCVVVAIDAKRVSAPVNDNETRQDGLGLDPDS</sequence>
<feature type="non-terminal residue" evidence="1">
    <location>
        <position position="154"/>
    </location>
</feature>
<dbReference type="InterPro" id="IPR006062">
    <property type="entry name" value="His_biosynth"/>
</dbReference>
<evidence type="ECO:0008006" key="2">
    <source>
        <dbReference type="Google" id="ProtNLM"/>
    </source>
</evidence>
<dbReference type="Pfam" id="PF00977">
    <property type="entry name" value="His_biosynth"/>
    <property type="match status" value="1"/>
</dbReference>
<dbReference type="PANTHER" id="PTHR21235:SF2">
    <property type="entry name" value="IMIDAZOLE GLYCEROL PHOSPHATE SYNTHASE HISHF"/>
    <property type="match status" value="1"/>
</dbReference>
<feature type="non-terminal residue" evidence="1">
    <location>
        <position position="1"/>
    </location>
</feature>
<proteinExistence type="predicted"/>
<accession>A0A382ZFR6</accession>
<dbReference type="AlphaFoldDB" id="A0A382ZFR6"/>
<gene>
    <name evidence="1" type="ORF">METZ01_LOCUS447228</name>
</gene>
<protein>
    <recommendedName>
        <fullName evidence="2">Imidazole glycerol-phosphate synthase</fullName>
    </recommendedName>
</protein>
<reference evidence="1" key="1">
    <citation type="submission" date="2018-05" db="EMBL/GenBank/DDBJ databases">
        <authorList>
            <person name="Lanie J.A."/>
            <person name="Ng W.-L."/>
            <person name="Kazmierczak K.M."/>
            <person name="Andrzejewski T.M."/>
            <person name="Davidsen T.M."/>
            <person name="Wayne K.J."/>
            <person name="Tettelin H."/>
            <person name="Glass J.I."/>
            <person name="Rusch D."/>
            <person name="Podicherti R."/>
            <person name="Tsui H.-C.T."/>
            <person name="Winkler M.E."/>
        </authorList>
    </citation>
    <scope>NUCLEOTIDE SEQUENCE</scope>
</reference>